<name>A0A8E6B4W1_9BACT</name>
<dbReference type="AlphaFoldDB" id="A0A8E6B4W1"/>
<reference evidence="1" key="1">
    <citation type="submission" date="2021-05" db="EMBL/GenBank/DDBJ databases">
        <title>Complete genome sequence of the cellulolytic planctomycete Telmatocola sphagniphila SP2T and characterization of the first cellulase from planctomycetes.</title>
        <authorList>
            <person name="Rakitin A.L."/>
            <person name="Beletsky A.V."/>
            <person name="Naumoff D.G."/>
            <person name="Kulichevskaya I.S."/>
            <person name="Mardanov A.V."/>
            <person name="Ravin N.V."/>
            <person name="Dedysh S.N."/>
        </authorList>
    </citation>
    <scope>NUCLEOTIDE SEQUENCE</scope>
    <source>
        <strain evidence="1">SP2T</strain>
    </source>
</reference>
<protein>
    <recommendedName>
        <fullName evidence="3">Sulfotransferase domain-containing protein</fullName>
    </recommendedName>
</protein>
<dbReference type="InterPro" id="IPR027417">
    <property type="entry name" value="P-loop_NTPase"/>
</dbReference>
<organism evidence="1 2">
    <name type="scientific">Telmatocola sphagniphila</name>
    <dbReference type="NCBI Taxonomy" id="1123043"/>
    <lineage>
        <taxon>Bacteria</taxon>
        <taxon>Pseudomonadati</taxon>
        <taxon>Planctomycetota</taxon>
        <taxon>Planctomycetia</taxon>
        <taxon>Gemmatales</taxon>
        <taxon>Gemmataceae</taxon>
    </lineage>
</organism>
<dbReference type="RefSeq" id="WP_213495393.1">
    <property type="nucleotide sequence ID" value="NZ_CP074694.1"/>
</dbReference>
<dbReference type="SUPFAM" id="SSF52540">
    <property type="entry name" value="P-loop containing nucleoside triphosphate hydrolases"/>
    <property type="match status" value="1"/>
</dbReference>
<dbReference type="Proteomes" id="UP000676194">
    <property type="component" value="Chromosome"/>
</dbReference>
<evidence type="ECO:0000313" key="2">
    <source>
        <dbReference type="Proteomes" id="UP000676194"/>
    </source>
</evidence>
<dbReference type="Gene3D" id="3.40.50.300">
    <property type="entry name" value="P-loop containing nucleotide triphosphate hydrolases"/>
    <property type="match status" value="1"/>
</dbReference>
<proteinExistence type="predicted"/>
<evidence type="ECO:0008006" key="3">
    <source>
        <dbReference type="Google" id="ProtNLM"/>
    </source>
</evidence>
<sequence length="273" mass="30991">MLQIVKHLLDRRNSRSQANDELRLAVVGTPRSGNTWFRHVLAAAYGLNENGQAIAVHNPLDANWEGHRYIVQVHIPCEPKWIEHFEKHRVKILVPIRHPFDVLISILHYVSQGNETHRWLDTYGGDEGTILGLHPGHPQFLNYVRSLRAKALLDVSSNWSQVPGAIPFHYEDLVAQPVKTLKRVAKVLAVSPKIPWKEALSANTIERLRVKDGATHHWQGKPGLWKILLTQKIAEAFAETHRSLLEKQNYEGGESASSLLTEEEAYKNYQSLG</sequence>
<dbReference type="EMBL" id="CP074694">
    <property type="protein sequence ID" value="QVL31484.1"/>
    <property type="molecule type" value="Genomic_DNA"/>
</dbReference>
<accession>A0A8E6B4W1</accession>
<gene>
    <name evidence="1" type="ORF">KIH39_21965</name>
</gene>
<evidence type="ECO:0000313" key="1">
    <source>
        <dbReference type="EMBL" id="QVL31484.1"/>
    </source>
</evidence>
<dbReference type="KEGG" id="tsph:KIH39_21965"/>
<keyword evidence="2" id="KW-1185">Reference proteome</keyword>